<dbReference type="AlphaFoldDB" id="A0A0K2ZBK4"/>
<evidence type="ECO:0000256" key="4">
    <source>
        <dbReference type="ARBA" id="ARBA00022723"/>
    </source>
</evidence>
<evidence type="ECO:0000256" key="3">
    <source>
        <dbReference type="ARBA" id="ARBA00022679"/>
    </source>
</evidence>
<organism evidence="11 12">
    <name type="scientific">Xanthomonas graminis pv. arrhenatheri LMG 727</name>
    <dbReference type="NCBI Taxonomy" id="1195923"/>
    <lineage>
        <taxon>Bacteria</taxon>
        <taxon>Pseudomonadati</taxon>
        <taxon>Pseudomonadota</taxon>
        <taxon>Gammaproteobacteria</taxon>
        <taxon>Lysobacterales</taxon>
        <taxon>Lysobacteraceae</taxon>
        <taxon>Xanthomonas</taxon>
        <taxon>Xanthomonas translucens group</taxon>
        <taxon>Xanthomonas graminis</taxon>
    </lineage>
</organism>
<evidence type="ECO:0000256" key="9">
    <source>
        <dbReference type="ARBA" id="ARBA00049893"/>
    </source>
</evidence>
<keyword evidence="6" id="KW-0862">Zinc</keyword>
<dbReference type="CDD" id="cd16833">
    <property type="entry name" value="YfiH"/>
    <property type="match status" value="1"/>
</dbReference>
<dbReference type="InterPro" id="IPR038371">
    <property type="entry name" value="Cu_polyphenol_OxRdtase_sf"/>
</dbReference>
<evidence type="ECO:0000256" key="10">
    <source>
        <dbReference type="RuleBase" id="RU361274"/>
    </source>
</evidence>
<evidence type="ECO:0000256" key="1">
    <source>
        <dbReference type="ARBA" id="ARBA00000553"/>
    </source>
</evidence>
<comment type="catalytic activity">
    <reaction evidence="9">
        <text>S-methyl-5'-thioadenosine + phosphate = 5-(methylsulfanyl)-alpha-D-ribose 1-phosphate + adenine</text>
        <dbReference type="Rhea" id="RHEA:11852"/>
        <dbReference type="ChEBI" id="CHEBI:16708"/>
        <dbReference type="ChEBI" id="CHEBI:17509"/>
        <dbReference type="ChEBI" id="CHEBI:43474"/>
        <dbReference type="ChEBI" id="CHEBI:58533"/>
        <dbReference type="EC" id="2.4.2.28"/>
    </reaction>
    <physiologicalReaction direction="left-to-right" evidence="9">
        <dbReference type="Rhea" id="RHEA:11853"/>
    </physiologicalReaction>
</comment>
<evidence type="ECO:0000313" key="11">
    <source>
        <dbReference type="EMBL" id="CTP82201.1"/>
    </source>
</evidence>
<evidence type="ECO:0000313" key="12">
    <source>
        <dbReference type="Proteomes" id="UP000046187"/>
    </source>
</evidence>
<dbReference type="EMBL" id="CXOI01000003">
    <property type="protein sequence ID" value="CTP82201.1"/>
    <property type="molecule type" value="Genomic_DNA"/>
</dbReference>
<comment type="catalytic activity">
    <reaction evidence="1">
        <text>inosine + phosphate = alpha-D-ribose 1-phosphate + hypoxanthine</text>
        <dbReference type="Rhea" id="RHEA:27646"/>
        <dbReference type="ChEBI" id="CHEBI:17368"/>
        <dbReference type="ChEBI" id="CHEBI:17596"/>
        <dbReference type="ChEBI" id="CHEBI:43474"/>
        <dbReference type="ChEBI" id="CHEBI:57720"/>
        <dbReference type="EC" id="2.4.2.1"/>
    </reaction>
    <physiologicalReaction direction="left-to-right" evidence="1">
        <dbReference type="Rhea" id="RHEA:27647"/>
    </physiologicalReaction>
</comment>
<dbReference type="Pfam" id="PF02578">
    <property type="entry name" value="Cu-oxidase_4"/>
    <property type="match status" value="1"/>
</dbReference>
<dbReference type="Proteomes" id="UP000046187">
    <property type="component" value="Unassembled WGS sequence"/>
</dbReference>
<dbReference type="PANTHER" id="PTHR30616">
    <property type="entry name" value="UNCHARACTERIZED PROTEIN YFIH"/>
    <property type="match status" value="1"/>
</dbReference>
<evidence type="ECO:0000256" key="2">
    <source>
        <dbReference type="ARBA" id="ARBA00007353"/>
    </source>
</evidence>
<proteinExistence type="inferred from homology"/>
<keyword evidence="3" id="KW-0808">Transferase</keyword>
<dbReference type="SUPFAM" id="SSF64438">
    <property type="entry name" value="CNF1/YfiH-like putative cysteine hydrolases"/>
    <property type="match status" value="1"/>
</dbReference>
<dbReference type="GO" id="GO:0017061">
    <property type="term" value="F:S-methyl-5-thioadenosine phosphorylase activity"/>
    <property type="evidence" value="ECO:0007669"/>
    <property type="project" value="UniProtKB-EC"/>
</dbReference>
<sequence>MTDFALAADWPASPRVRALTTLRDGAGASLPPFDRFNLGNRSAADGDDAATVQRNRDELAVRLALPSPPHWLRQVHGVQVLRFEQPPAAVGIDAEPTADAAVTAVPGVVLAILTADCLPVVFAARDGSEVGAAHAGWQGLAGGVLEASVAALRTPPAQLQAWLGPAAGPQAYEIGENVRDAFLGHDPAAASAFVATRRGHWRVDLYALARQRLAAAGIDPAQVHGGGLCTISDAQRFFSYRRDRRSGRMATLAWIAD</sequence>
<dbReference type="RefSeq" id="WP_053833747.1">
    <property type="nucleotide sequence ID" value="NZ_CXOI01000003.1"/>
</dbReference>
<reference evidence="12" key="1">
    <citation type="submission" date="2015-07" db="EMBL/GenBank/DDBJ databases">
        <authorList>
            <person name="Wibberg D."/>
        </authorList>
    </citation>
    <scope>NUCLEOTIDE SEQUENCE [LARGE SCALE GENOMIC DNA]</scope>
</reference>
<protein>
    <recommendedName>
        <fullName evidence="10">Purine nucleoside phosphorylase</fullName>
    </recommendedName>
</protein>
<comment type="catalytic activity">
    <reaction evidence="8">
        <text>adenosine + phosphate = alpha-D-ribose 1-phosphate + adenine</text>
        <dbReference type="Rhea" id="RHEA:27642"/>
        <dbReference type="ChEBI" id="CHEBI:16335"/>
        <dbReference type="ChEBI" id="CHEBI:16708"/>
        <dbReference type="ChEBI" id="CHEBI:43474"/>
        <dbReference type="ChEBI" id="CHEBI:57720"/>
        <dbReference type="EC" id="2.4.2.1"/>
    </reaction>
    <physiologicalReaction direction="left-to-right" evidence="8">
        <dbReference type="Rhea" id="RHEA:27643"/>
    </physiologicalReaction>
</comment>
<dbReference type="PANTHER" id="PTHR30616:SF2">
    <property type="entry name" value="PURINE NUCLEOSIDE PHOSPHORYLASE LACC1"/>
    <property type="match status" value="1"/>
</dbReference>
<evidence type="ECO:0000256" key="5">
    <source>
        <dbReference type="ARBA" id="ARBA00022801"/>
    </source>
</evidence>
<name>A0A0K2ZBK4_9XANT</name>
<comment type="catalytic activity">
    <reaction evidence="7">
        <text>adenosine + H2O + H(+) = inosine + NH4(+)</text>
        <dbReference type="Rhea" id="RHEA:24408"/>
        <dbReference type="ChEBI" id="CHEBI:15377"/>
        <dbReference type="ChEBI" id="CHEBI:15378"/>
        <dbReference type="ChEBI" id="CHEBI:16335"/>
        <dbReference type="ChEBI" id="CHEBI:17596"/>
        <dbReference type="ChEBI" id="CHEBI:28938"/>
        <dbReference type="EC" id="3.5.4.4"/>
    </reaction>
    <physiologicalReaction direction="left-to-right" evidence="7">
        <dbReference type="Rhea" id="RHEA:24409"/>
    </physiologicalReaction>
</comment>
<keyword evidence="5" id="KW-0378">Hydrolase</keyword>
<comment type="similarity">
    <text evidence="2 10">Belongs to the purine nucleoside phosphorylase YfiH/LACC1 family.</text>
</comment>
<dbReference type="GO" id="GO:0016787">
    <property type="term" value="F:hydrolase activity"/>
    <property type="evidence" value="ECO:0007669"/>
    <property type="project" value="UniProtKB-KW"/>
</dbReference>
<dbReference type="InterPro" id="IPR011324">
    <property type="entry name" value="Cytotoxic_necrot_fac-like_cat"/>
</dbReference>
<dbReference type="GO" id="GO:0005507">
    <property type="term" value="F:copper ion binding"/>
    <property type="evidence" value="ECO:0007669"/>
    <property type="project" value="TreeGrafter"/>
</dbReference>
<dbReference type="NCBIfam" id="TIGR00726">
    <property type="entry name" value="peptidoglycan editing factor PgeF"/>
    <property type="match status" value="1"/>
</dbReference>
<evidence type="ECO:0000256" key="8">
    <source>
        <dbReference type="ARBA" id="ARBA00048968"/>
    </source>
</evidence>
<accession>A0A0K2ZBK4</accession>
<evidence type="ECO:0000256" key="7">
    <source>
        <dbReference type="ARBA" id="ARBA00047989"/>
    </source>
</evidence>
<keyword evidence="4" id="KW-0479">Metal-binding</keyword>
<dbReference type="Gene3D" id="3.60.140.10">
    <property type="entry name" value="CNF1/YfiH-like putative cysteine hydrolases"/>
    <property type="match status" value="1"/>
</dbReference>
<gene>
    <name evidence="11" type="ORF">XTALMG727_0035</name>
</gene>
<keyword evidence="12" id="KW-1185">Reference proteome</keyword>
<evidence type="ECO:0000256" key="6">
    <source>
        <dbReference type="ARBA" id="ARBA00022833"/>
    </source>
</evidence>
<dbReference type="InterPro" id="IPR003730">
    <property type="entry name" value="Cu_polyphenol_OxRdtase"/>
</dbReference>